<protein>
    <submittedName>
        <fullName evidence="1">Uncharacterized protein</fullName>
    </submittedName>
</protein>
<sequence>MFMVRTLGVEAALDDDRPEFALPGERQVGGLALARPATAGIRSRVVLELRRNHGGYRSMALVGGEFTPDEGDRLDWRVRLGETDQPTPQPGLLPGTHLPGLPEWLDHAPVTGLRTHLASGTLPAGRLVIDRAGHGRDSSPLLLVTATELLLHVLLAAAFGMPQEPVITSWVDTGRIPAALPGVG</sequence>
<dbReference type="KEGG" id="kcm:ABWK59_04930"/>
<organism evidence="1">
    <name type="scientific">Kitasatospora camelliae</name>
    <dbReference type="NCBI Taxonomy" id="3156397"/>
    <lineage>
        <taxon>Bacteria</taxon>
        <taxon>Bacillati</taxon>
        <taxon>Actinomycetota</taxon>
        <taxon>Actinomycetes</taxon>
        <taxon>Kitasatosporales</taxon>
        <taxon>Streptomycetaceae</taxon>
        <taxon>Kitasatospora</taxon>
    </lineage>
</organism>
<reference evidence="1" key="1">
    <citation type="submission" date="2024-06" db="EMBL/GenBank/DDBJ databases">
        <title>The genome sequences of Kitasatospora sp. strain HUAS MG31.</title>
        <authorList>
            <person name="Mo P."/>
        </authorList>
    </citation>
    <scope>NUCLEOTIDE SEQUENCE</scope>
    <source>
        <strain evidence="1">HUAS MG31</strain>
    </source>
</reference>
<proteinExistence type="predicted"/>
<evidence type="ECO:0000313" key="1">
    <source>
        <dbReference type="EMBL" id="XCM78320.1"/>
    </source>
</evidence>
<dbReference type="RefSeq" id="WP_354638120.1">
    <property type="nucleotide sequence ID" value="NZ_CP159872.1"/>
</dbReference>
<accession>A0AAU8JR82</accession>
<dbReference type="EMBL" id="CP159872">
    <property type="protein sequence ID" value="XCM78320.1"/>
    <property type="molecule type" value="Genomic_DNA"/>
</dbReference>
<gene>
    <name evidence="1" type="ORF">ABWK59_04930</name>
</gene>
<dbReference type="AlphaFoldDB" id="A0AAU8JR82"/>
<name>A0AAU8JR82_9ACTN</name>